<reference evidence="3" key="1">
    <citation type="submission" date="2012-11" db="EMBL/GenBank/DDBJ databases">
        <authorList>
            <person name="Lucero-Rivera Y.E."/>
            <person name="Tovar-Ramirez D."/>
        </authorList>
    </citation>
    <scope>NUCLEOTIDE SEQUENCE [LARGE SCALE GENOMIC DNA]</scope>
    <source>
        <strain evidence="3">Araruama</strain>
    </source>
</reference>
<evidence type="ECO:0000313" key="3">
    <source>
        <dbReference type="Proteomes" id="UP000189670"/>
    </source>
</evidence>
<dbReference type="EMBL" id="ATBP01001346">
    <property type="protein sequence ID" value="ETR67508.1"/>
    <property type="molecule type" value="Genomic_DNA"/>
</dbReference>
<feature type="compositionally biased region" description="Basic and acidic residues" evidence="1">
    <location>
        <begin position="1"/>
        <end position="17"/>
    </location>
</feature>
<evidence type="ECO:0000256" key="1">
    <source>
        <dbReference type="SAM" id="MobiDB-lite"/>
    </source>
</evidence>
<evidence type="ECO:0000313" key="2">
    <source>
        <dbReference type="EMBL" id="ETR67508.1"/>
    </source>
</evidence>
<dbReference type="AlphaFoldDB" id="A0A1V1NY75"/>
<dbReference type="Proteomes" id="UP000189670">
    <property type="component" value="Unassembled WGS sequence"/>
</dbReference>
<protein>
    <submittedName>
        <fullName evidence="2">Uncharacterized protein</fullName>
    </submittedName>
</protein>
<sequence>MTEKELSTEKGTNEKPDFFSPANTVRIPGSSLRCMIRTLGVDQKGFEKMRLDCQHLCSQSDNNQQSAQYATMSV</sequence>
<name>A0A1V1NY75_9BACT</name>
<organism evidence="2 3">
    <name type="scientific">Candidatus Magnetoglobus multicellularis str. Araruama</name>
    <dbReference type="NCBI Taxonomy" id="890399"/>
    <lineage>
        <taxon>Bacteria</taxon>
        <taxon>Pseudomonadati</taxon>
        <taxon>Thermodesulfobacteriota</taxon>
        <taxon>Desulfobacteria</taxon>
        <taxon>Desulfobacterales</taxon>
        <taxon>Desulfobacteraceae</taxon>
        <taxon>Candidatus Magnetoglobus</taxon>
    </lineage>
</organism>
<proteinExistence type="predicted"/>
<comment type="caution">
    <text evidence="2">The sequence shown here is derived from an EMBL/GenBank/DDBJ whole genome shotgun (WGS) entry which is preliminary data.</text>
</comment>
<accession>A0A1V1NY75</accession>
<gene>
    <name evidence="2" type="ORF">OMM_11519</name>
</gene>
<feature type="region of interest" description="Disordered" evidence="1">
    <location>
        <begin position="1"/>
        <end position="22"/>
    </location>
</feature>